<comment type="caution">
    <text evidence="1">The sequence shown here is derived from an EMBL/GenBank/DDBJ whole genome shotgun (WGS) entry which is preliminary data.</text>
</comment>
<sequence length="81" mass="8983">MASDIARVLAKSASALLQTADDDRFQQRPLRSKADFVSPVISQIFRVRERALNEATAQTALMQSPIARVSLHDFGILEVSR</sequence>
<gene>
    <name evidence="1" type="ORF">AS156_12860</name>
</gene>
<accession>A0A109JMC7</accession>
<keyword evidence="2" id="KW-1185">Reference proteome</keyword>
<dbReference type="AlphaFoldDB" id="A0A109JMC7"/>
<evidence type="ECO:0000313" key="2">
    <source>
        <dbReference type="Proteomes" id="UP000057737"/>
    </source>
</evidence>
<organism evidence="1 2">
    <name type="scientific">Bradyrhizobium macuxiense</name>
    <dbReference type="NCBI Taxonomy" id="1755647"/>
    <lineage>
        <taxon>Bacteria</taxon>
        <taxon>Pseudomonadati</taxon>
        <taxon>Pseudomonadota</taxon>
        <taxon>Alphaproteobacteria</taxon>
        <taxon>Hyphomicrobiales</taxon>
        <taxon>Nitrobacteraceae</taxon>
        <taxon>Bradyrhizobium</taxon>
    </lineage>
</organism>
<proteinExistence type="predicted"/>
<dbReference type="EMBL" id="LNCU01000089">
    <property type="protein sequence ID" value="KWV51459.1"/>
    <property type="molecule type" value="Genomic_DNA"/>
</dbReference>
<evidence type="ECO:0000313" key="1">
    <source>
        <dbReference type="EMBL" id="KWV51459.1"/>
    </source>
</evidence>
<name>A0A109JMC7_9BRAD</name>
<reference evidence="1 2" key="1">
    <citation type="submission" date="2015-11" db="EMBL/GenBank/DDBJ databases">
        <title>Draft Genome Sequence of the Strain BR 10303 (Bradyrhizobium sp.) isolated from nodules of Centrolobium paraense.</title>
        <authorList>
            <person name="Zelli J.E."/>
            <person name="Simoes-Araujo J.L."/>
            <person name="Barauna A.C."/>
            <person name="Silva K."/>
        </authorList>
    </citation>
    <scope>NUCLEOTIDE SEQUENCE [LARGE SCALE GENOMIC DNA]</scope>
    <source>
        <strain evidence="1 2">BR 10303</strain>
    </source>
</reference>
<protein>
    <submittedName>
        <fullName evidence="1">Uncharacterized protein</fullName>
    </submittedName>
</protein>
<dbReference type="Proteomes" id="UP000057737">
    <property type="component" value="Unassembled WGS sequence"/>
</dbReference>